<evidence type="ECO:0000259" key="2">
    <source>
        <dbReference type="Pfam" id="PF13581"/>
    </source>
</evidence>
<accession>A0ABN2XDU0</accession>
<reference evidence="3 4" key="1">
    <citation type="journal article" date="2019" name="Int. J. Syst. Evol. Microbiol.">
        <title>The Global Catalogue of Microorganisms (GCM) 10K type strain sequencing project: providing services to taxonomists for standard genome sequencing and annotation.</title>
        <authorList>
            <consortium name="The Broad Institute Genomics Platform"/>
            <consortium name="The Broad Institute Genome Sequencing Center for Infectious Disease"/>
            <person name="Wu L."/>
            <person name="Ma J."/>
        </authorList>
    </citation>
    <scope>NUCLEOTIDE SEQUENCE [LARGE SCALE GENOMIC DNA]</scope>
    <source>
        <strain evidence="3 4">JCM 15481</strain>
    </source>
</reference>
<dbReference type="InterPro" id="IPR036890">
    <property type="entry name" value="HATPase_C_sf"/>
</dbReference>
<proteinExistence type="predicted"/>
<dbReference type="InterPro" id="IPR050267">
    <property type="entry name" value="Anti-sigma-factor_SerPK"/>
</dbReference>
<gene>
    <name evidence="3" type="ORF">GCM10009802_07150</name>
</gene>
<dbReference type="PANTHER" id="PTHR35526">
    <property type="entry name" value="ANTI-SIGMA-F FACTOR RSBW-RELATED"/>
    <property type="match status" value="1"/>
</dbReference>
<dbReference type="EMBL" id="BAAAPF010000008">
    <property type="protein sequence ID" value="GAA2110270.1"/>
    <property type="molecule type" value="Genomic_DNA"/>
</dbReference>
<dbReference type="PANTHER" id="PTHR35526:SF3">
    <property type="entry name" value="ANTI-SIGMA-F FACTOR RSBW"/>
    <property type="match status" value="1"/>
</dbReference>
<keyword evidence="1" id="KW-0723">Serine/threonine-protein kinase</keyword>
<evidence type="ECO:0000313" key="4">
    <source>
        <dbReference type="Proteomes" id="UP001500443"/>
    </source>
</evidence>
<dbReference type="InterPro" id="IPR003594">
    <property type="entry name" value="HATPase_dom"/>
</dbReference>
<evidence type="ECO:0000256" key="1">
    <source>
        <dbReference type="ARBA" id="ARBA00022527"/>
    </source>
</evidence>
<feature type="domain" description="Histidine kinase/HSP90-like ATPase" evidence="2">
    <location>
        <begin position="16"/>
        <end position="125"/>
    </location>
</feature>
<dbReference type="Proteomes" id="UP001500443">
    <property type="component" value="Unassembled WGS sequence"/>
</dbReference>
<keyword evidence="1" id="KW-0808">Transferase</keyword>
<sequence length="152" mass="16375">MRGTLLLRWNEGATHAVSEARSALRHALTFHGLRAPAVDDAVLAASELVGNAVEHAIGPYELWLRQTECELIVEMHDRDASLPCIPAPFLRAAAASAAREDCTLPRVLGVHAERGRGLLVVETLTGGSWGFRLAGGSGRDTWKKVAWMSVPS</sequence>
<dbReference type="Gene3D" id="3.30.565.10">
    <property type="entry name" value="Histidine kinase-like ATPase, C-terminal domain"/>
    <property type="match status" value="1"/>
</dbReference>
<dbReference type="RefSeq" id="WP_344287753.1">
    <property type="nucleotide sequence ID" value="NZ_BAAAPF010000008.1"/>
</dbReference>
<dbReference type="Pfam" id="PF13581">
    <property type="entry name" value="HATPase_c_2"/>
    <property type="match status" value="1"/>
</dbReference>
<keyword evidence="4" id="KW-1185">Reference proteome</keyword>
<protein>
    <recommendedName>
        <fullName evidence="2">Histidine kinase/HSP90-like ATPase domain-containing protein</fullName>
    </recommendedName>
</protein>
<dbReference type="CDD" id="cd16936">
    <property type="entry name" value="HATPase_RsbW-like"/>
    <property type="match status" value="1"/>
</dbReference>
<evidence type="ECO:0000313" key="3">
    <source>
        <dbReference type="EMBL" id="GAA2110270.1"/>
    </source>
</evidence>
<comment type="caution">
    <text evidence="3">The sequence shown here is derived from an EMBL/GenBank/DDBJ whole genome shotgun (WGS) entry which is preliminary data.</text>
</comment>
<organism evidence="3 4">
    <name type="scientific">Streptomyces synnematoformans</name>
    <dbReference type="NCBI Taxonomy" id="415721"/>
    <lineage>
        <taxon>Bacteria</taxon>
        <taxon>Bacillati</taxon>
        <taxon>Actinomycetota</taxon>
        <taxon>Actinomycetes</taxon>
        <taxon>Kitasatosporales</taxon>
        <taxon>Streptomycetaceae</taxon>
        <taxon>Streptomyces</taxon>
    </lineage>
</organism>
<name>A0ABN2XDU0_9ACTN</name>
<keyword evidence="1" id="KW-0418">Kinase</keyword>